<evidence type="ECO:0000313" key="3">
    <source>
        <dbReference type="Proteomes" id="UP000270094"/>
    </source>
</evidence>
<evidence type="ECO:0000313" key="2">
    <source>
        <dbReference type="EMBL" id="VDM76352.1"/>
    </source>
</evidence>
<feature type="region of interest" description="Disordered" evidence="1">
    <location>
        <begin position="1"/>
        <end position="22"/>
    </location>
</feature>
<evidence type="ECO:0000256" key="1">
    <source>
        <dbReference type="SAM" id="MobiDB-lite"/>
    </source>
</evidence>
<dbReference type="EMBL" id="UYYB01096828">
    <property type="protein sequence ID" value="VDM76352.1"/>
    <property type="molecule type" value="Genomic_DNA"/>
</dbReference>
<dbReference type="AlphaFoldDB" id="A0A3P7LAR2"/>
<proteinExistence type="predicted"/>
<feature type="compositionally biased region" description="Basic and acidic residues" evidence="1">
    <location>
        <begin position="1"/>
        <end position="10"/>
    </location>
</feature>
<feature type="region of interest" description="Disordered" evidence="1">
    <location>
        <begin position="60"/>
        <end position="101"/>
    </location>
</feature>
<dbReference type="Proteomes" id="UP000270094">
    <property type="component" value="Unassembled WGS sequence"/>
</dbReference>
<name>A0A3P7LAR2_STRVU</name>
<organism evidence="2 3">
    <name type="scientific">Strongylus vulgaris</name>
    <name type="common">Blood worm</name>
    <dbReference type="NCBI Taxonomy" id="40348"/>
    <lineage>
        <taxon>Eukaryota</taxon>
        <taxon>Metazoa</taxon>
        <taxon>Ecdysozoa</taxon>
        <taxon>Nematoda</taxon>
        <taxon>Chromadorea</taxon>
        <taxon>Rhabditida</taxon>
        <taxon>Rhabditina</taxon>
        <taxon>Rhabditomorpha</taxon>
        <taxon>Strongyloidea</taxon>
        <taxon>Strongylidae</taxon>
        <taxon>Strongylus</taxon>
    </lineage>
</organism>
<keyword evidence="3" id="KW-1185">Reference proteome</keyword>
<protein>
    <submittedName>
        <fullName evidence="2">Uncharacterized protein</fullName>
    </submittedName>
</protein>
<gene>
    <name evidence="2" type="ORF">SVUK_LOCUS11350</name>
</gene>
<reference evidence="2 3" key="1">
    <citation type="submission" date="2018-11" db="EMBL/GenBank/DDBJ databases">
        <authorList>
            <consortium name="Pathogen Informatics"/>
        </authorList>
    </citation>
    <scope>NUCLEOTIDE SEQUENCE [LARGE SCALE GENOMIC DNA]</scope>
</reference>
<accession>A0A3P7LAR2</accession>
<sequence>MSSRKQEQARQRRREARISYTAEMGELSSAKVPEKEERAQIVEDFSPHVTFYSVRRSYPDSYYPRANSLPPPSARMQRKRHHSEHRIPNQIDVPRLKLHKK</sequence>